<sequence>MHRDPEKSEPAFPVDFMPWSQEAKEEEKPKEPPPMDVKSQVVRLKALFSKKGK</sequence>
<reference evidence="2" key="1">
    <citation type="submission" date="2020-04" db="EMBL/GenBank/DDBJ databases">
        <authorList>
            <person name="Chiriac C."/>
            <person name="Salcher M."/>
            <person name="Ghai R."/>
            <person name="Kavagutti S V."/>
        </authorList>
    </citation>
    <scope>NUCLEOTIDE SEQUENCE</scope>
</reference>
<evidence type="ECO:0000256" key="1">
    <source>
        <dbReference type="SAM" id="MobiDB-lite"/>
    </source>
</evidence>
<evidence type="ECO:0000313" key="2">
    <source>
        <dbReference type="EMBL" id="CAB4121378.1"/>
    </source>
</evidence>
<organism evidence="2">
    <name type="scientific">uncultured Caudovirales phage</name>
    <dbReference type="NCBI Taxonomy" id="2100421"/>
    <lineage>
        <taxon>Viruses</taxon>
        <taxon>Duplodnaviria</taxon>
        <taxon>Heunggongvirae</taxon>
        <taxon>Uroviricota</taxon>
        <taxon>Caudoviricetes</taxon>
        <taxon>Peduoviridae</taxon>
        <taxon>Maltschvirus</taxon>
        <taxon>Maltschvirus maltsch</taxon>
    </lineage>
</organism>
<accession>A0A6J5KH77</accession>
<protein>
    <submittedName>
        <fullName evidence="2">Uncharacterized protein</fullName>
    </submittedName>
</protein>
<gene>
    <name evidence="2" type="ORF">UFOVP13_51</name>
</gene>
<proteinExistence type="predicted"/>
<feature type="compositionally biased region" description="Basic and acidic residues" evidence="1">
    <location>
        <begin position="22"/>
        <end position="33"/>
    </location>
</feature>
<feature type="region of interest" description="Disordered" evidence="1">
    <location>
        <begin position="1"/>
        <end position="39"/>
    </location>
</feature>
<name>A0A6J5KH77_9CAUD</name>
<dbReference type="EMBL" id="LR796145">
    <property type="protein sequence ID" value="CAB4121378.1"/>
    <property type="molecule type" value="Genomic_DNA"/>
</dbReference>